<dbReference type="GO" id="GO:0042132">
    <property type="term" value="F:fructose 1,6-bisphosphate 1-phosphatase activity"/>
    <property type="evidence" value="ECO:0007669"/>
    <property type="project" value="InterPro"/>
</dbReference>
<dbReference type="PRINTS" id="PR00115">
    <property type="entry name" value="F16BPHPHTASE"/>
</dbReference>
<dbReference type="InterPro" id="IPR003690">
    <property type="entry name" value="MTERF"/>
</dbReference>
<reference evidence="5" key="2">
    <citation type="submission" date="2024-10" db="UniProtKB">
        <authorList>
            <consortium name="EnsemblProtists"/>
        </authorList>
    </citation>
    <scope>IDENTIFICATION</scope>
</reference>
<dbReference type="GO" id="GO:0005986">
    <property type="term" value="P:sucrose biosynthetic process"/>
    <property type="evidence" value="ECO:0007669"/>
    <property type="project" value="TreeGrafter"/>
</dbReference>
<organism evidence="5 6">
    <name type="scientific">Emiliania huxleyi (strain CCMP1516)</name>
    <dbReference type="NCBI Taxonomy" id="280463"/>
    <lineage>
        <taxon>Eukaryota</taxon>
        <taxon>Haptista</taxon>
        <taxon>Haptophyta</taxon>
        <taxon>Prymnesiophyceae</taxon>
        <taxon>Isochrysidales</taxon>
        <taxon>Noelaerhabdaceae</taxon>
        <taxon>Emiliania</taxon>
    </lineage>
</organism>
<dbReference type="Proteomes" id="UP000013827">
    <property type="component" value="Unassembled WGS sequence"/>
</dbReference>
<dbReference type="PaxDb" id="2903-EOD22138"/>
<evidence type="ECO:0000256" key="2">
    <source>
        <dbReference type="ARBA" id="ARBA00022946"/>
    </source>
</evidence>
<proteinExistence type="inferred from homology"/>
<evidence type="ECO:0000256" key="1">
    <source>
        <dbReference type="ARBA" id="ARBA00007692"/>
    </source>
</evidence>
<dbReference type="GeneID" id="17267685"/>
<dbReference type="AlphaFoldDB" id="A0A0D3JF53"/>
<dbReference type="Gene3D" id="3.40.190.80">
    <property type="match status" value="1"/>
</dbReference>
<dbReference type="GO" id="GO:0003676">
    <property type="term" value="F:nucleic acid binding"/>
    <property type="evidence" value="ECO:0007669"/>
    <property type="project" value="InterPro"/>
</dbReference>
<evidence type="ECO:0000256" key="3">
    <source>
        <dbReference type="SAM" id="MobiDB-lite"/>
    </source>
</evidence>
<dbReference type="Gene3D" id="1.25.70.10">
    <property type="entry name" value="Transcription termination factor 3, mitochondrial"/>
    <property type="match status" value="1"/>
</dbReference>
<keyword evidence="6" id="KW-1185">Reference proteome</keyword>
<dbReference type="STRING" id="2903.R1CH63"/>
<feature type="domain" description="Fructose-1-6-bisphosphatase class 1 C-terminal" evidence="4">
    <location>
        <begin position="163"/>
        <end position="289"/>
    </location>
</feature>
<evidence type="ECO:0000313" key="5">
    <source>
        <dbReference type="EnsemblProtists" id="EOD22138"/>
    </source>
</evidence>
<dbReference type="eggNOG" id="KOG1458">
    <property type="taxonomic scope" value="Eukaryota"/>
</dbReference>
<evidence type="ECO:0000313" key="6">
    <source>
        <dbReference type="Proteomes" id="UP000013827"/>
    </source>
</evidence>
<dbReference type="PANTHER" id="PTHR11556:SF12">
    <property type="entry name" value="FRUCTOSE-BISPHOSPHATASE"/>
    <property type="match status" value="1"/>
</dbReference>
<evidence type="ECO:0000259" key="4">
    <source>
        <dbReference type="Pfam" id="PF18913"/>
    </source>
</evidence>
<comment type="similarity">
    <text evidence="1">Belongs to the mTERF family.</text>
</comment>
<dbReference type="SUPFAM" id="SSF56655">
    <property type="entry name" value="Carbohydrate phosphatase"/>
    <property type="match status" value="1"/>
</dbReference>
<dbReference type="InterPro" id="IPR000146">
    <property type="entry name" value="FBPase_class-1"/>
</dbReference>
<dbReference type="Pfam" id="PF02536">
    <property type="entry name" value="mTERF"/>
    <property type="match status" value="1"/>
</dbReference>
<dbReference type="GO" id="GO:0006000">
    <property type="term" value="P:fructose metabolic process"/>
    <property type="evidence" value="ECO:0007669"/>
    <property type="project" value="TreeGrafter"/>
</dbReference>
<dbReference type="GO" id="GO:0006094">
    <property type="term" value="P:gluconeogenesis"/>
    <property type="evidence" value="ECO:0007669"/>
    <property type="project" value="TreeGrafter"/>
</dbReference>
<protein>
    <recommendedName>
        <fullName evidence="4">Fructose-1-6-bisphosphatase class 1 C-terminal domain-containing protein</fullName>
    </recommendedName>
</protein>
<dbReference type="InterPro" id="IPR038538">
    <property type="entry name" value="MTERF_sf"/>
</dbReference>
<dbReference type="EnsemblProtists" id="EOD22138">
    <property type="protein sequence ID" value="EOD22138"/>
    <property type="gene ID" value="EMIHUDRAFT_101315"/>
</dbReference>
<feature type="region of interest" description="Disordered" evidence="3">
    <location>
        <begin position="482"/>
        <end position="515"/>
    </location>
</feature>
<dbReference type="HOGENOM" id="CLU_505734_0_0_1"/>
<sequence>MPQFESPAAGRALNVQGERQKPMDVIANDIFVSHLTGRVAAMASEEERSCILGDTPSSLPTGSIFGVYAHTPGRECFQARVKRSRASGRDGLVAAGYALYTASTELVLSMGSTAHSEGNGVGDGRGEMPGGGCKALGFTLDPAGRGTAGGGRFVLTRPSLRCPARGPYYSLNDAREPDWPQGLRRWVHDARRGLTPSRTKFSSRYVCALRTGRSLCDSRLLSSRGWAGNPRPHLRLLYEAAPLAHVAEACGGRASDGVRCLLDVVPAGLHDRVPVFLGSAEDVAELEAYGDVQQGPTVYSADDTPVGLASLQRRTAARVPAVEEMVRGREAASGWASLTRLQARLGLSSEELKAIVLRLPQLLGESYEATVAPPLEALQARLRLSDPQLRRLVTKLPQLLGLDYDAEVAPKLDALAARSGGASDAELATLPLERPAELLKAGVEVRGSAGAVRRTTGSVQMGLRAAPVAPWVAPRRSGAWMMAEEEEEEEPPLSPQAEAERPPGEEEEDDPPFGGVPVFEVALIVAAVYAYASGDASSS</sequence>
<dbReference type="InterPro" id="IPR044015">
    <property type="entry name" value="FBPase_C_dom"/>
</dbReference>
<keyword evidence="2" id="KW-0809">Transit peptide</keyword>
<dbReference type="GO" id="GO:0006002">
    <property type="term" value="P:fructose 6-phosphate metabolic process"/>
    <property type="evidence" value="ECO:0007669"/>
    <property type="project" value="TreeGrafter"/>
</dbReference>
<dbReference type="Pfam" id="PF18913">
    <property type="entry name" value="FBPase_C"/>
    <property type="match status" value="1"/>
</dbReference>
<dbReference type="KEGG" id="ehx:EMIHUDRAFT_101315"/>
<dbReference type="GO" id="GO:0005829">
    <property type="term" value="C:cytosol"/>
    <property type="evidence" value="ECO:0007669"/>
    <property type="project" value="TreeGrafter"/>
</dbReference>
<dbReference type="Gene3D" id="3.30.540.10">
    <property type="entry name" value="Fructose-1,6-Bisphosphatase, subunit A, domain 1"/>
    <property type="match status" value="2"/>
</dbReference>
<dbReference type="GO" id="GO:0030388">
    <property type="term" value="P:fructose 1,6-bisphosphate metabolic process"/>
    <property type="evidence" value="ECO:0007669"/>
    <property type="project" value="TreeGrafter"/>
</dbReference>
<accession>A0A0D3JF53</accession>
<dbReference type="PANTHER" id="PTHR11556">
    <property type="entry name" value="FRUCTOSE-1,6-BISPHOSPHATASE-RELATED"/>
    <property type="match status" value="1"/>
</dbReference>
<reference evidence="6" key="1">
    <citation type="journal article" date="2013" name="Nature">
        <title>Pan genome of the phytoplankton Emiliania underpins its global distribution.</title>
        <authorList>
            <person name="Read B.A."/>
            <person name="Kegel J."/>
            <person name="Klute M.J."/>
            <person name="Kuo A."/>
            <person name="Lefebvre S.C."/>
            <person name="Maumus F."/>
            <person name="Mayer C."/>
            <person name="Miller J."/>
            <person name="Monier A."/>
            <person name="Salamov A."/>
            <person name="Young J."/>
            <person name="Aguilar M."/>
            <person name="Claverie J.M."/>
            <person name="Frickenhaus S."/>
            <person name="Gonzalez K."/>
            <person name="Herman E.K."/>
            <person name="Lin Y.C."/>
            <person name="Napier J."/>
            <person name="Ogata H."/>
            <person name="Sarno A.F."/>
            <person name="Shmutz J."/>
            <person name="Schroeder D."/>
            <person name="de Vargas C."/>
            <person name="Verret F."/>
            <person name="von Dassow P."/>
            <person name="Valentin K."/>
            <person name="Van de Peer Y."/>
            <person name="Wheeler G."/>
            <person name="Dacks J.B."/>
            <person name="Delwiche C.F."/>
            <person name="Dyhrman S.T."/>
            <person name="Glockner G."/>
            <person name="John U."/>
            <person name="Richards T."/>
            <person name="Worden A.Z."/>
            <person name="Zhang X."/>
            <person name="Grigoriev I.V."/>
            <person name="Allen A.E."/>
            <person name="Bidle K."/>
            <person name="Borodovsky M."/>
            <person name="Bowler C."/>
            <person name="Brownlee C."/>
            <person name="Cock J.M."/>
            <person name="Elias M."/>
            <person name="Gladyshev V.N."/>
            <person name="Groth M."/>
            <person name="Guda C."/>
            <person name="Hadaegh A."/>
            <person name="Iglesias-Rodriguez M.D."/>
            <person name="Jenkins J."/>
            <person name="Jones B.M."/>
            <person name="Lawson T."/>
            <person name="Leese F."/>
            <person name="Lindquist E."/>
            <person name="Lobanov A."/>
            <person name="Lomsadze A."/>
            <person name="Malik S.B."/>
            <person name="Marsh M.E."/>
            <person name="Mackinder L."/>
            <person name="Mock T."/>
            <person name="Mueller-Roeber B."/>
            <person name="Pagarete A."/>
            <person name="Parker M."/>
            <person name="Probert I."/>
            <person name="Quesneville H."/>
            <person name="Raines C."/>
            <person name="Rensing S.A."/>
            <person name="Riano-Pachon D.M."/>
            <person name="Richier S."/>
            <person name="Rokitta S."/>
            <person name="Shiraiwa Y."/>
            <person name="Soanes D.M."/>
            <person name="van der Giezen M."/>
            <person name="Wahlund T.M."/>
            <person name="Williams B."/>
            <person name="Wilson W."/>
            <person name="Wolfe G."/>
            <person name="Wurch L.L."/>
        </authorList>
    </citation>
    <scope>NUCLEOTIDE SEQUENCE</scope>
</reference>
<dbReference type="RefSeq" id="XP_005774567.1">
    <property type="nucleotide sequence ID" value="XM_005774510.1"/>
</dbReference>
<dbReference type="InterPro" id="IPR028343">
    <property type="entry name" value="FBPtase"/>
</dbReference>
<name>A0A0D3JF53_EMIH1</name>